<reference evidence="10" key="2">
    <citation type="journal article" date="2021" name="PeerJ">
        <title>Extensive microbial diversity within the chicken gut microbiome revealed by metagenomics and culture.</title>
        <authorList>
            <person name="Gilroy R."/>
            <person name="Ravi A."/>
            <person name="Getino M."/>
            <person name="Pursley I."/>
            <person name="Horton D.L."/>
            <person name="Alikhan N.F."/>
            <person name="Baker D."/>
            <person name="Gharbi K."/>
            <person name="Hall N."/>
            <person name="Watson M."/>
            <person name="Adriaenssens E.M."/>
            <person name="Foster-Nyarko E."/>
            <person name="Jarju S."/>
            <person name="Secka A."/>
            <person name="Antonio M."/>
            <person name="Oren A."/>
            <person name="Chaudhuri R.R."/>
            <person name="La Ragione R."/>
            <person name="Hildebrand F."/>
            <person name="Pallen M.J."/>
        </authorList>
    </citation>
    <scope>NUCLEOTIDE SEQUENCE</scope>
    <source>
        <strain evidence="10">ChiSjej4B22-9803</strain>
    </source>
</reference>
<protein>
    <submittedName>
        <fullName evidence="10">L,D-transpeptidase family protein</fullName>
    </submittedName>
</protein>
<keyword evidence="8" id="KW-0732">Signal</keyword>
<evidence type="ECO:0000313" key="11">
    <source>
        <dbReference type="Proteomes" id="UP000824111"/>
    </source>
</evidence>
<dbReference type="GO" id="GO:0071555">
    <property type="term" value="P:cell wall organization"/>
    <property type="evidence" value="ECO:0007669"/>
    <property type="project" value="UniProtKB-UniRule"/>
</dbReference>
<feature type="compositionally biased region" description="Low complexity" evidence="7">
    <location>
        <begin position="36"/>
        <end position="70"/>
    </location>
</feature>
<keyword evidence="5 6" id="KW-0961">Cell wall biogenesis/degradation</keyword>
<dbReference type="AlphaFoldDB" id="A0A9D1S5R3"/>
<dbReference type="SUPFAM" id="SSF141523">
    <property type="entry name" value="L,D-transpeptidase catalytic domain-like"/>
    <property type="match status" value="1"/>
</dbReference>
<evidence type="ECO:0000256" key="5">
    <source>
        <dbReference type="ARBA" id="ARBA00023316"/>
    </source>
</evidence>
<evidence type="ECO:0000256" key="6">
    <source>
        <dbReference type="PROSITE-ProRule" id="PRU01373"/>
    </source>
</evidence>
<dbReference type="GO" id="GO:0005576">
    <property type="term" value="C:extracellular region"/>
    <property type="evidence" value="ECO:0007669"/>
    <property type="project" value="TreeGrafter"/>
</dbReference>
<evidence type="ECO:0000313" key="10">
    <source>
        <dbReference type="EMBL" id="HIU47975.1"/>
    </source>
</evidence>
<evidence type="ECO:0000256" key="3">
    <source>
        <dbReference type="ARBA" id="ARBA00022960"/>
    </source>
</evidence>
<evidence type="ECO:0000256" key="8">
    <source>
        <dbReference type="SAM" id="SignalP"/>
    </source>
</evidence>
<dbReference type="GO" id="GO:0016740">
    <property type="term" value="F:transferase activity"/>
    <property type="evidence" value="ECO:0007669"/>
    <property type="project" value="UniProtKB-KW"/>
</dbReference>
<dbReference type="GO" id="GO:0008360">
    <property type="term" value="P:regulation of cell shape"/>
    <property type="evidence" value="ECO:0007669"/>
    <property type="project" value="UniProtKB-UniRule"/>
</dbReference>
<evidence type="ECO:0000256" key="7">
    <source>
        <dbReference type="SAM" id="MobiDB-lite"/>
    </source>
</evidence>
<accession>A0A9D1S5R3</accession>
<comment type="pathway">
    <text evidence="1 6">Cell wall biogenesis; peptidoglycan biosynthesis.</text>
</comment>
<feature type="active site" description="Proton donor/acceptor" evidence="6">
    <location>
        <position position="411"/>
    </location>
</feature>
<dbReference type="PANTHER" id="PTHR30582">
    <property type="entry name" value="L,D-TRANSPEPTIDASE"/>
    <property type="match status" value="1"/>
</dbReference>
<dbReference type="PROSITE" id="PS52029">
    <property type="entry name" value="LD_TPASE"/>
    <property type="match status" value="1"/>
</dbReference>
<keyword evidence="4 6" id="KW-0573">Peptidoglycan synthesis</keyword>
<dbReference type="SUPFAM" id="SSF55383">
    <property type="entry name" value="Copper amine oxidase, domain N"/>
    <property type="match status" value="1"/>
</dbReference>
<reference evidence="10" key="1">
    <citation type="submission" date="2020-10" db="EMBL/GenBank/DDBJ databases">
        <authorList>
            <person name="Gilroy R."/>
        </authorList>
    </citation>
    <scope>NUCLEOTIDE SEQUENCE</scope>
    <source>
        <strain evidence="10">ChiSjej4B22-9803</strain>
    </source>
</reference>
<organism evidence="10 11">
    <name type="scientific">Candidatus Avimonoglobus intestinipullorum</name>
    <dbReference type="NCBI Taxonomy" id="2840699"/>
    <lineage>
        <taxon>Bacteria</taxon>
        <taxon>Bacillati</taxon>
        <taxon>Bacillota</taxon>
        <taxon>Clostridia</taxon>
        <taxon>Eubacteriales</taxon>
        <taxon>Candidatus Avimonoglobus</taxon>
    </lineage>
</organism>
<feature type="domain" description="L,D-TPase catalytic" evidence="9">
    <location>
        <begin position="339"/>
        <end position="458"/>
    </location>
</feature>
<keyword evidence="3 6" id="KW-0133">Cell shape</keyword>
<dbReference type="InterPro" id="IPR012854">
    <property type="entry name" value="Cu_amine_oxidase-like_N"/>
</dbReference>
<dbReference type="Proteomes" id="UP000824111">
    <property type="component" value="Unassembled WGS sequence"/>
</dbReference>
<dbReference type="Pfam" id="PF03734">
    <property type="entry name" value="YkuD"/>
    <property type="match status" value="1"/>
</dbReference>
<feature type="signal peptide" evidence="8">
    <location>
        <begin position="1"/>
        <end position="23"/>
    </location>
</feature>
<dbReference type="InterPro" id="IPR005490">
    <property type="entry name" value="LD_TPept_cat_dom"/>
</dbReference>
<keyword evidence="2" id="KW-0808">Transferase</keyword>
<dbReference type="EMBL" id="DVND01000030">
    <property type="protein sequence ID" value="HIU47975.1"/>
    <property type="molecule type" value="Genomic_DNA"/>
</dbReference>
<dbReference type="GO" id="GO:0071972">
    <property type="term" value="F:peptidoglycan L,D-transpeptidase activity"/>
    <property type="evidence" value="ECO:0007669"/>
    <property type="project" value="TreeGrafter"/>
</dbReference>
<evidence type="ECO:0000256" key="2">
    <source>
        <dbReference type="ARBA" id="ARBA00022679"/>
    </source>
</evidence>
<dbReference type="InterPro" id="IPR050979">
    <property type="entry name" value="LD-transpeptidase"/>
</dbReference>
<dbReference type="InterPro" id="IPR038063">
    <property type="entry name" value="Transpep_catalytic_dom"/>
</dbReference>
<evidence type="ECO:0000256" key="4">
    <source>
        <dbReference type="ARBA" id="ARBA00022984"/>
    </source>
</evidence>
<feature type="active site" description="Nucleophile" evidence="6">
    <location>
        <position position="434"/>
    </location>
</feature>
<dbReference type="Gene3D" id="3.30.457.10">
    <property type="entry name" value="Copper amine oxidase-like, N-terminal domain"/>
    <property type="match status" value="1"/>
</dbReference>
<gene>
    <name evidence="10" type="ORF">IAB04_01275</name>
</gene>
<feature type="chain" id="PRO_5039630910" evidence="8">
    <location>
        <begin position="24"/>
        <end position="458"/>
    </location>
</feature>
<proteinExistence type="predicted"/>
<dbReference type="Gene3D" id="2.40.440.10">
    <property type="entry name" value="L,D-transpeptidase catalytic domain-like"/>
    <property type="match status" value="1"/>
</dbReference>
<dbReference type="Pfam" id="PF07833">
    <property type="entry name" value="Cu_amine_oxidN1"/>
    <property type="match status" value="1"/>
</dbReference>
<sequence length="458" mass="50542">MNRKKIILPLILAVFVQAFPVFAEPVNQQAEGTASVVSETAPTATPAVPEPAETPEATSAPEQTPIVIEPTPEPTPEPGGLKAHQILLDVYIAGVPNLNWSDAVFGIYNEAKEYLGEQTLSITQTGVTHTLIFDVPEYYTGAKFYIMPISGLKTVQYCDTVYPLGAYIELATYAYLPTSAEDTGIGNHFGVTVTPLFDRPINLYFDGVYQPMTYRIKIQNDYCIVPMYEFMGKLGVPAENIKYDAATGRIQIDYNGKTVIFFVGLTDAYDNYNFTYAETPTCILDDVIFIPLRFAVTALGCGVSANENGDALDVRVTLPYGNAAASFINSTGVSSRTNYLVWISRKDYTVTVFEGSANNWSYVNAFKCSIGAPSTPTITGQYEYFSREARWSYPTYYVGPIMRFYRGYAIHSTLLRYGGGVADGRLGMQISHGCVRVAPENMNWLVNTVPLYSKIYVT</sequence>
<evidence type="ECO:0000259" key="9">
    <source>
        <dbReference type="PROSITE" id="PS52029"/>
    </source>
</evidence>
<evidence type="ECO:0000256" key="1">
    <source>
        <dbReference type="ARBA" id="ARBA00004752"/>
    </source>
</evidence>
<dbReference type="CDD" id="cd16913">
    <property type="entry name" value="YkuD_like"/>
    <property type="match status" value="1"/>
</dbReference>
<dbReference type="InterPro" id="IPR036582">
    <property type="entry name" value="Mao_N_sf"/>
</dbReference>
<comment type="caution">
    <text evidence="10">The sequence shown here is derived from an EMBL/GenBank/DDBJ whole genome shotgun (WGS) entry which is preliminary data.</text>
</comment>
<feature type="region of interest" description="Disordered" evidence="7">
    <location>
        <begin position="33"/>
        <end position="79"/>
    </location>
</feature>
<name>A0A9D1S5R3_9FIRM</name>
<dbReference type="GO" id="GO:0018104">
    <property type="term" value="P:peptidoglycan-protein cross-linking"/>
    <property type="evidence" value="ECO:0007669"/>
    <property type="project" value="TreeGrafter"/>
</dbReference>
<dbReference type="PANTHER" id="PTHR30582:SF2">
    <property type="entry name" value="L,D-TRANSPEPTIDASE YCIB-RELATED"/>
    <property type="match status" value="1"/>
</dbReference>